<evidence type="ECO:0000313" key="2">
    <source>
        <dbReference type="WBParaSite" id="nRc.2.0.1.t46767-RA"/>
    </source>
</evidence>
<dbReference type="AlphaFoldDB" id="A0A915L7H3"/>
<dbReference type="WBParaSite" id="nRc.2.0.1.t46767-RA">
    <property type="protein sequence ID" value="nRc.2.0.1.t46767-RA"/>
    <property type="gene ID" value="nRc.2.0.1.g46767"/>
</dbReference>
<protein>
    <submittedName>
        <fullName evidence="2">Uncharacterized protein</fullName>
    </submittedName>
</protein>
<keyword evidence="1" id="KW-1185">Reference proteome</keyword>
<proteinExistence type="predicted"/>
<organism evidence="1 2">
    <name type="scientific">Romanomermis culicivorax</name>
    <name type="common">Nematode worm</name>
    <dbReference type="NCBI Taxonomy" id="13658"/>
    <lineage>
        <taxon>Eukaryota</taxon>
        <taxon>Metazoa</taxon>
        <taxon>Ecdysozoa</taxon>
        <taxon>Nematoda</taxon>
        <taxon>Enoplea</taxon>
        <taxon>Dorylaimia</taxon>
        <taxon>Mermithida</taxon>
        <taxon>Mermithoidea</taxon>
        <taxon>Mermithidae</taxon>
        <taxon>Romanomermis</taxon>
    </lineage>
</organism>
<dbReference type="Proteomes" id="UP000887565">
    <property type="component" value="Unplaced"/>
</dbReference>
<reference evidence="2" key="1">
    <citation type="submission" date="2022-11" db="UniProtKB">
        <authorList>
            <consortium name="WormBaseParasite"/>
        </authorList>
    </citation>
    <scope>IDENTIFICATION</scope>
</reference>
<accession>A0A915L7H3</accession>
<sequence length="90" mass="9869">MNVFFASLSHSNSSLLANSWTKFSFKASTNDSNSNFKAANCLSCFAQPVLQIVVGLAVLTVGDARRRQTVRVTVGVETINQRYILQIEEG</sequence>
<name>A0A915L7H3_ROMCU</name>
<evidence type="ECO:0000313" key="1">
    <source>
        <dbReference type="Proteomes" id="UP000887565"/>
    </source>
</evidence>